<accession>A0A7W9T2X6</accession>
<name>A0A7W9T2X6_9BACT</name>
<evidence type="ECO:0000256" key="1">
    <source>
        <dbReference type="SAM" id="MobiDB-lite"/>
    </source>
</evidence>
<evidence type="ECO:0008006" key="5">
    <source>
        <dbReference type="Google" id="ProtNLM"/>
    </source>
</evidence>
<feature type="compositionally biased region" description="Gly residues" evidence="1">
    <location>
        <begin position="409"/>
        <end position="439"/>
    </location>
</feature>
<dbReference type="Proteomes" id="UP000532746">
    <property type="component" value="Unassembled WGS sequence"/>
</dbReference>
<evidence type="ECO:0000313" key="4">
    <source>
        <dbReference type="Proteomes" id="UP000532746"/>
    </source>
</evidence>
<keyword evidence="4" id="KW-1185">Reference proteome</keyword>
<dbReference type="RefSeq" id="WP_183405149.1">
    <property type="nucleotide sequence ID" value="NZ_JACHGG010000004.1"/>
</dbReference>
<dbReference type="AlphaFoldDB" id="A0A7W9T2X6"/>
<feature type="compositionally biased region" description="Low complexity" evidence="1">
    <location>
        <begin position="378"/>
        <end position="407"/>
    </location>
</feature>
<evidence type="ECO:0000313" key="3">
    <source>
        <dbReference type="EMBL" id="MBB6060103.1"/>
    </source>
</evidence>
<feature type="signal peptide" evidence="2">
    <location>
        <begin position="1"/>
        <end position="21"/>
    </location>
</feature>
<reference evidence="3 4" key="1">
    <citation type="submission" date="2020-08" db="EMBL/GenBank/DDBJ databases">
        <title>Genomic Encyclopedia of Type Strains, Phase IV (KMG-IV): sequencing the most valuable type-strain genomes for metagenomic binning, comparative biology and taxonomic classification.</title>
        <authorList>
            <person name="Goeker M."/>
        </authorList>
    </citation>
    <scope>NUCLEOTIDE SEQUENCE [LARGE SCALE GENOMIC DNA]</scope>
    <source>
        <strain evidence="3 4">DSM 26718</strain>
    </source>
</reference>
<gene>
    <name evidence="3" type="ORF">HNQ93_002969</name>
</gene>
<feature type="region of interest" description="Disordered" evidence="1">
    <location>
        <begin position="230"/>
        <end position="439"/>
    </location>
</feature>
<feature type="compositionally biased region" description="Low complexity" evidence="1">
    <location>
        <begin position="241"/>
        <end position="274"/>
    </location>
</feature>
<feature type="region of interest" description="Disordered" evidence="1">
    <location>
        <begin position="51"/>
        <end position="79"/>
    </location>
</feature>
<protein>
    <recommendedName>
        <fullName evidence="5">Prolyl-tRNA synthetase</fullName>
    </recommendedName>
</protein>
<organism evidence="3 4">
    <name type="scientific">Hymenobacter luteus</name>
    <dbReference type="NCBI Taxonomy" id="1411122"/>
    <lineage>
        <taxon>Bacteria</taxon>
        <taxon>Pseudomonadati</taxon>
        <taxon>Bacteroidota</taxon>
        <taxon>Cytophagia</taxon>
        <taxon>Cytophagales</taxon>
        <taxon>Hymenobacteraceae</taxon>
        <taxon>Hymenobacter</taxon>
    </lineage>
</organism>
<feature type="compositionally biased region" description="Polar residues" evidence="1">
    <location>
        <begin position="360"/>
        <end position="377"/>
    </location>
</feature>
<proteinExistence type="predicted"/>
<keyword evidence="2" id="KW-0732">Signal</keyword>
<comment type="caution">
    <text evidence="3">The sequence shown here is derived from an EMBL/GenBank/DDBJ whole genome shotgun (WGS) entry which is preliminary data.</text>
</comment>
<feature type="chain" id="PRO_5030786964" description="Prolyl-tRNA synthetase" evidence="2">
    <location>
        <begin position="22"/>
        <end position="439"/>
    </location>
</feature>
<dbReference type="EMBL" id="JACHGG010000004">
    <property type="protein sequence ID" value="MBB6060103.1"/>
    <property type="molecule type" value="Genomic_DNA"/>
</dbReference>
<sequence length="439" mass="46065">MKRLFPSVFPAMALLTLGSCAGTTALTSTENDGVYYSSKDRTTALNQAVVASTEPAPAAEEDGDVANPDYAGTTTSQATGSTEYYDDDFYAARLRRFHQPAYRGLGLGYYDFAYTDPFWYGGPVYSAWGPGAFYDPFYGPYWGGSFVNITIGLGRPWYRPWRGYGYGYGAYDYGYGYGYSPYGYGNPWGGYYGGGFYGGGGFYNGYYGGRGIRAQAVRSVVTGTRSRLSDGELNAGGNLPGSVSGSRSRGVVEGGLLAPSTTTSSATVAPAPASGRGRSRDVVTGGVQPGATTETRAVEATPAAQPTRRWRVLSESGSSTATQAGTETSRPRRNWDNVGGSRPQTTDAGGVVAEPRRQRVYQQPTRSSDSGTGSEPTRSYSQPSRSYSEPSRSYSEPSRSYSQPSRSFDGGGSSGGGGRSGGGNGGGGGSSSGGRGRGN</sequence>
<feature type="compositionally biased region" description="Polar residues" evidence="1">
    <location>
        <begin position="315"/>
        <end position="328"/>
    </location>
</feature>
<dbReference type="PROSITE" id="PS51257">
    <property type="entry name" value="PROKAR_LIPOPROTEIN"/>
    <property type="match status" value="1"/>
</dbReference>
<evidence type="ECO:0000256" key="2">
    <source>
        <dbReference type="SAM" id="SignalP"/>
    </source>
</evidence>